<keyword evidence="1 6" id="KW-0436">Ligase</keyword>
<reference evidence="9 10" key="2">
    <citation type="journal article" date="2010" name="J. Bacteriol.">
        <title>Complete genome sequence of Beijerinckia indica subsp. indica.</title>
        <authorList>
            <person name="Tamas I."/>
            <person name="Dedysh S.N."/>
            <person name="Liesack W."/>
            <person name="Stott M.B."/>
            <person name="Alam M."/>
            <person name="Murrell J.C."/>
            <person name="Dunfield P.F."/>
        </authorList>
    </citation>
    <scope>NUCLEOTIDE SEQUENCE [LARGE SCALE GENOMIC DNA]</scope>
    <source>
        <strain evidence="10">ATCC 9039 / DSM 1715 / NCIMB 8712</strain>
    </source>
</reference>
<dbReference type="NCBIfam" id="TIGR02432">
    <property type="entry name" value="lysidine_TilS_N"/>
    <property type="match status" value="1"/>
</dbReference>
<dbReference type="AlphaFoldDB" id="B2IGB5"/>
<protein>
    <recommendedName>
        <fullName evidence="6">tRNA(Ile)-lysidine synthase</fullName>
        <ecNumber evidence="6">6.3.4.19</ecNumber>
    </recommendedName>
    <alternativeName>
        <fullName evidence="6">tRNA(Ile)-2-lysyl-cytidine synthase</fullName>
    </alternativeName>
    <alternativeName>
        <fullName evidence="6">tRNA(Ile)-lysidine synthetase</fullName>
    </alternativeName>
</protein>
<evidence type="ECO:0000256" key="3">
    <source>
        <dbReference type="ARBA" id="ARBA00022741"/>
    </source>
</evidence>
<name>B2IGB5_BEII9</name>
<comment type="subcellular location">
    <subcellularLocation>
        <location evidence="6">Cytoplasm</location>
    </subcellularLocation>
</comment>
<keyword evidence="2 6" id="KW-0819">tRNA processing</keyword>
<evidence type="ECO:0000256" key="4">
    <source>
        <dbReference type="ARBA" id="ARBA00022840"/>
    </source>
</evidence>
<evidence type="ECO:0000256" key="6">
    <source>
        <dbReference type="HAMAP-Rule" id="MF_01161"/>
    </source>
</evidence>
<accession>B2IGB5</accession>
<dbReference type="InterPro" id="IPR012094">
    <property type="entry name" value="tRNA_Ile_lys_synt"/>
</dbReference>
<dbReference type="Pfam" id="PF01171">
    <property type="entry name" value="ATP_bind_3"/>
    <property type="match status" value="1"/>
</dbReference>
<dbReference type="InterPro" id="IPR012795">
    <property type="entry name" value="tRNA_Ile_lys_synt_N"/>
</dbReference>
<feature type="compositionally biased region" description="Basic and acidic residues" evidence="7">
    <location>
        <begin position="46"/>
        <end position="61"/>
    </location>
</feature>
<comment type="domain">
    <text evidence="6">The N-terminal region contains the highly conserved SGGXDS motif, predicted to be a P-loop motif involved in ATP binding.</text>
</comment>
<evidence type="ECO:0000256" key="2">
    <source>
        <dbReference type="ARBA" id="ARBA00022694"/>
    </source>
</evidence>
<dbReference type="eggNOG" id="COG0037">
    <property type="taxonomic scope" value="Bacteria"/>
</dbReference>
<dbReference type="SUPFAM" id="SSF52402">
    <property type="entry name" value="Adenine nucleotide alpha hydrolases-like"/>
    <property type="match status" value="1"/>
</dbReference>
<dbReference type="STRING" id="395963.Bind_3637"/>
<dbReference type="HAMAP" id="MF_01161">
    <property type="entry name" value="tRNA_Ile_lys_synt"/>
    <property type="match status" value="1"/>
</dbReference>
<evidence type="ECO:0000256" key="1">
    <source>
        <dbReference type="ARBA" id="ARBA00022598"/>
    </source>
</evidence>
<gene>
    <name evidence="6" type="primary">tilS</name>
    <name evidence="9" type="ordered locus">Bind_3637</name>
</gene>
<dbReference type="HOGENOM" id="CLU_018869_3_2_5"/>
<reference evidence="10" key="1">
    <citation type="submission" date="2008-03" db="EMBL/GenBank/DDBJ databases">
        <title>Complete sequence of chromosome of Beijerinckia indica subsp. indica ATCC 9039.</title>
        <authorList>
            <consortium name="US DOE Joint Genome Institute"/>
            <person name="Copeland A."/>
            <person name="Lucas S."/>
            <person name="Lapidus A."/>
            <person name="Glavina del Rio T."/>
            <person name="Dalin E."/>
            <person name="Tice H."/>
            <person name="Bruce D."/>
            <person name="Goodwin L."/>
            <person name="Pitluck S."/>
            <person name="LaButti K."/>
            <person name="Schmutz J."/>
            <person name="Larimer F."/>
            <person name="Land M."/>
            <person name="Hauser L."/>
            <person name="Kyrpides N."/>
            <person name="Mikhailova N."/>
            <person name="Dunfield P.F."/>
            <person name="Dedysh S.N."/>
            <person name="Liesack W."/>
            <person name="Saw J.H."/>
            <person name="Alam M."/>
            <person name="Chen Y."/>
            <person name="Murrell J.C."/>
            <person name="Richardson P."/>
        </authorList>
    </citation>
    <scope>NUCLEOTIDE SEQUENCE [LARGE SCALE GENOMIC DNA]</scope>
    <source>
        <strain evidence="10">ATCC 9039 / DSM 1715 / NCIMB 8712</strain>
    </source>
</reference>
<dbReference type="GO" id="GO:0006400">
    <property type="term" value="P:tRNA modification"/>
    <property type="evidence" value="ECO:0007669"/>
    <property type="project" value="UniProtKB-UniRule"/>
</dbReference>
<comment type="function">
    <text evidence="6">Ligates lysine onto the cytidine present at position 34 of the AUA codon-specific tRNA(Ile) that contains the anticodon CAU, in an ATP-dependent manner. Cytidine is converted to lysidine, thus changing the amino acid specificity of the tRNA from methionine to isoleucine.</text>
</comment>
<dbReference type="Gene3D" id="3.40.50.620">
    <property type="entry name" value="HUPs"/>
    <property type="match status" value="1"/>
</dbReference>
<feature type="binding site" evidence="6">
    <location>
        <begin position="90"/>
        <end position="95"/>
    </location>
    <ligand>
        <name>ATP</name>
        <dbReference type="ChEBI" id="CHEBI:30616"/>
    </ligand>
</feature>
<evidence type="ECO:0000313" key="9">
    <source>
        <dbReference type="EMBL" id="ACB97189.1"/>
    </source>
</evidence>
<feature type="domain" description="tRNA(Ile)-lysidine/2-thiocytidine synthase N-terminal" evidence="8">
    <location>
        <begin position="84"/>
        <end position="265"/>
    </location>
</feature>
<organism evidence="9 10">
    <name type="scientific">Beijerinckia indica subsp. indica (strain ATCC 9039 / DSM 1715 / NCIMB 8712)</name>
    <dbReference type="NCBI Taxonomy" id="395963"/>
    <lineage>
        <taxon>Bacteria</taxon>
        <taxon>Pseudomonadati</taxon>
        <taxon>Pseudomonadota</taxon>
        <taxon>Alphaproteobacteria</taxon>
        <taxon>Hyphomicrobiales</taxon>
        <taxon>Beijerinckiaceae</taxon>
        <taxon>Beijerinckia</taxon>
    </lineage>
</organism>
<evidence type="ECO:0000259" key="8">
    <source>
        <dbReference type="Pfam" id="PF01171"/>
    </source>
</evidence>
<evidence type="ECO:0000256" key="7">
    <source>
        <dbReference type="SAM" id="MobiDB-lite"/>
    </source>
</evidence>
<dbReference type="EC" id="6.3.4.19" evidence="6"/>
<evidence type="ECO:0000256" key="5">
    <source>
        <dbReference type="ARBA" id="ARBA00048539"/>
    </source>
</evidence>
<dbReference type="RefSeq" id="WP_012386537.1">
    <property type="nucleotide sequence ID" value="NC_010581.1"/>
</dbReference>
<dbReference type="GO" id="GO:0032267">
    <property type="term" value="F:tRNA(Ile)-lysidine synthase activity"/>
    <property type="evidence" value="ECO:0007669"/>
    <property type="project" value="UniProtKB-EC"/>
</dbReference>
<sequence length="400" mass="43885">MLKWFYEIDCGKGGAEFLRTGFEDGTGKGKVVSPFMRGDPGLPEGPDNRESNRGTADHMADRSGGLISPATLVDLFRPLEHARKVLLAVSGGPDSVALMLLAAQWAEAVWKAPPLSVASVDHGLRPDSLAEAEQVAEWAARLGLPHHILRWEGEKPKTRLQERARDARYGLLIAHAETIGADYLVTAHHADDQAETILFRLLRGSGPRGLKGMESLFQRGELLHARPLLGMTKAELLAICDTCRHPFFTDPSNLDVRFARARLRRMERRFASAGLDRAALLRLGQRAARAEAVIAERAAALRASLPAERAPGFVQLDLALVSREPEEILLRLIEAEILDLTARERPPRLERLEALCTLLRAALLQGKVFKSTLGGVRLHLDAGGKLKLCPEKPRGKLARG</sequence>
<proteinExistence type="inferred from homology"/>
<evidence type="ECO:0000313" key="10">
    <source>
        <dbReference type="Proteomes" id="UP000001695"/>
    </source>
</evidence>
<keyword evidence="6" id="KW-0963">Cytoplasm</keyword>
<dbReference type="PANTHER" id="PTHR43033">
    <property type="entry name" value="TRNA(ILE)-LYSIDINE SYNTHASE-RELATED"/>
    <property type="match status" value="1"/>
</dbReference>
<keyword evidence="4 6" id="KW-0067">ATP-binding</keyword>
<comment type="similarity">
    <text evidence="6">Belongs to the tRNA(Ile)-lysidine synthase family.</text>
</comment>
<dbReference type="GO" id="GO:0005524">
    <property type="term" value="F:ATP binding"/>
    <property type="evidence" value="ECO:0007669"/>
    <property type="project" value="UniProtKB-UniRule"/>
</dbReference>
<dbReference type="EMBL" id="CP001016">
    <property type="protein sequence ID" value="ACB97189.1"/>
    <property type="molecule type" value="Genomic_DNA"/>
</dbReference>
<keyword evidence="10" id="KW-1185">Reference proteome</keyword>
<dbReference type="InterPro" id="IPR011063">
    <property type="entry name" value="TilS/TtcA_N"/>
</dbReference>
<feature type="region of interest" description="Disordered" evidence="7">
    <location>
        <begin position="29"/>
        <end position="61"/>
    </location>
</feature>
<dbReference type="Proteomes" id="UP000001695">
    <property type="component" value="Chromosome"/>
</dbReference>
<comment type="catalytic activity">
    <reaction evidence="5 6">
        <text>cytidine(34) in tRNA(Ile2) + L-lysine + ATP = lysidine(34) in tRNA(Ile2) + AMP + diphosphate + H(+)</text>
        <dbReference type="Rhea" id="RHEA:43744"/>
        <dbReference type="Rhea" id="RHEA-COMP:10625"/>
        <dbReference type="Rhea" id="RHEA-COMP:10670"/>
        <dbReference type="ChEBI" id="CHEBI:15378"/>
        <dbReference type="ChEBI" id="CHEBI:30616"/>
        <dbReference type="ChEBI" id="CHEBI:32551"/>
        <dbReference type="ChEBI" id="CHEBI:33019"/>
        <dbReference type="ChEBI" id="CHEBI:82748"/>
        <dbReference type="ChEBI" id="CHEBI:83665"/>
        <dbReference type="ChEBI" id="CHEBI:456215"/>
        <dbReference type="EC" id="6.3.4.19"/>
    </reaction>
</comment>
<dbReference type="InterPro" id="IPR014729">
    <property type="entry name" value="Rossmann-like_a/b/a_fold"/>
</dbReference>
<dbReference type="PANTHER" id="PTHR43033:SF1">
    <property type="entry name" value="TRNA(ILE)-LYSIDINE SYNTHASE-RELATED"/>
    <property type="match status" value="1"/>
</dbReference>
<dbReference type="GO" id="GO:0005737">
    <property type="term" value="C:cytoplasm"/>
    <property type="evidence" value="ECO:0007669"/>
    <property type="project" value="UniProtKB-SubCell"/>
</dbReference>
<keyword evidence="3 6" id="KW-0547">Nucleotide-binding</keyword>
<dbReference type="CDD" id="cd01992">
    <property type="entry name" value="TilS_N"/>
    <property type="match status" value="1"/>
</dbReference>
<dbReference type="KEGG" id="bid:Bind_3637"/>